<dbReference type="Gene3D" id="3.90.1200.10">
    <property type="match status" value="1"/>
</dbReference>
<dbReference type="AlphaFoldDB" id="Q316Y1"/>
<name>Q316Y1_OLEA2</name>
<dbReference type="InterPro" id="IPR002575">
    <property type="entry name" value="Aminoglycoside_PTrfase"/>
</dbReference>
<dbReference type="RefSeq" id="WP_011366369.1">
    <property type="nucleotide sequence ID" value="NC_007519.1"/>
</dbReference>
<reference evidence="2 3" key="1">
    <citation type="journal article" date="2011" name="J. Bacteriol.">
        <title>Complete genome sequence and updated annotation of Desulfovibrio alaskensis G20.</title>
        <authorList>
            <person name="Hauser L.J."/>
            <person name="Land M.L."/>
            <person name="Brown S.D."/>
            <person name="Larimer F."/>
            <person name="Keller K.L."/>
            <person name="Rapp-Giles B.J."/>
            <person name="Price M.N."/>
            <person name="Lin M."/>
            <person name="Bruce D.C."/>
            <person name="Detter J.C."/>
            <person name="Tapia R."/>
            <person name="Han C.S."/>
            <person name="Goodwin L.A."/>
            <person name="Cheng J.F."/>
            <person name="Pitluck S."/>
            <person name="Copeland A."/>
            <person name="Lucas S."/>
            <person name="Nolan M."/>
            <person name="Lapidus A.L."/>
            <person name="Palumbo A.V."/>
            <person name="Wall J.D."/>
        </authorList>
    </citation>
    <scope>NUCLEOTIDE SEQUENCE [LARGE SCALE GENOMIC DNA]</scope>
    <source>
        <strain evidence="3">ATCC BAA 1058 / DSM 17464 / G20</strain>
    </source>
</reference>
<feature type="domain" description="Aminoglycoside phosphotransferase" evidence="1">
    <location>
        <begin position="26"/>
        <end position="273"/>
    </location>
</feature>
<sequence length="342" mass="38628">MNRAATLAAYLTEKNWMSQPVSAGQVSFLAAGEYNENWLVQCGGRAAVLRINHGSQLGLRNQSEYEFSVLRHVASSGLTPQPYALDPLPWKHGPGKGAMLMEYIPGTPPDYRLHAADAARLFARVHGCPLPPRGDMIVQPDPVRDIARESTGLLHRQPDHPRSDIRTRLLNYRDTVLRLADDTAQLFAGEPQVITNTEVNSGNFIVLPPQHPRRGNEQAGVALCLVDWEKAVISCCHQDLGHFLVPTTTRWKTDFTFDAQSRTDFLRAYLQARHGSVDADALEALHLRTRVLERTILLRALSWCFMAWYEYSRGDRTLRNEFTYGRITSYLENIECILKYGE</sequence>
<dbReference type="InterPro" id="IPR011009">
    <property type="entry name" value="Kinase-like_dom_sf"/>
</dbReference>
<dbReference type="KEGG" id="dde:Dde_0214"/>
<dbReference type="EMBL" id="CP000112">
    <property type="protein sequence ID" value="ABB37015.1"/>
    <property type="molecule type" value="Genomic_DNA"/>
</dbReference>
<keyword evidence="2" id="KW-0808">Transferase</keyword>
<gene>
    <name evidence="2" type="ordered locus">Dde_0214</name>
</gene>
<dbReference type="STRING" id="207559.Dde_0214"/>
<dbReference type="eggNOG" id="COG0510">
    <property type="taxonomic scope" value="Bacteria"/>
</dbReference>
<dbReference type="Pfam" id="PF01636">
    <property type="entry name" value="APH"/>
    <property type="match status" value="1"/>
</dbReference>
<dbReference type="GO" id="GO:0016740">
    <property type="term" value="F:transferase activity"/>
    <property type="evidence" value="ECO:0007669"/>
    <property type="project" value="UniProtKB-KW"/>
</dbReference>
<accession>Q316Y1</accession>
<keyword evidence="3" id="KW-1185">Reference proteome</keyword>
<dbReference type="HOGENOM" id="CLU_050660_0_0_7"/>
<proteinExistence type="predicted"/>
<evidence type="ECO:0000313" key="2">
    <source>
        <dbReference type="EMBL" id="ABB37015.1"/>
    </source>
</evidence>
<dbReference type="Proteomes" id="UP000002710">
    <property type="component" value="Chromosome"/>
</dbReference>
<protein>
    <submittedName>
        <fullName evidence="2">Aminoglycoside phosphotransferase</fullName>
    </submittedName>
</protein>
<dbReference type="SUPFAM" id="SSF56112">
    <property type="entry name" value="Protein kinase-like (PK-like)"/>
    <property type="match status" value="1"/>
</dbReference>
<evidence type="ECO:0000259" key="1">
    <source>
        <dbReference type="Pfam" id="PF01636"/>
    </source>
</evidence>
<evidence type="ECO:0000313" key="3">
    <source>
        <dbReference type="Proteomes" id="UP000002710"/>
    </source>
</evidence>
<organism evidence="2 3">
    <name type="scientific">Oleidesulfovibrio alaskensis (strain ATCC BAA-1058 / DSM 17464 / G20)</name>
    <name type="common">Desulfovibrio alaskensis</name>
    <dbReference type="NCBI Taxonomy" id="207559"/>
    <lineage>
        <taxon>Bacteria</taxon>
        <taxon>Pseudomonadati</taxon>
        <taxon>Thermodesulfobacteriota</taxon>
        <taxon>Desulfovibrionia</taxon>
        <taxon>Desulfovibrionales</taxon>
        <taxon>Desulfovibrionaceae</taxon>
        <taxon>Oleidesulfovibrio</taxon>
    </lineage>
</organism>
<dbReference type="SMR" id="Q316Y1"/>